<evidence type="ECO:0000256" key="1">
    <source>
        <dbReference type="SAM" id="MobiDB-lite"/>
    </source>
</evidence>
<dbReference type="EMBL" id="CP022011">
    <property type="protein sequence ID" value="QDJ15452.1"/>
    <property type="molecule type" value="Genomic_DNA"/>
</dbReference>
<sequence>MDNQADIIEPQELSIGQRLRQAREKVGLDLIEVAEKIHLKVAILNHLEQDRFSLPNLPPAFMKGYLKNYAKFLNIVISSEEFAQLQFGDNVYKKPRIRTVINDDVAHSRWAAHLTWLVVFFLISMTVLWWWQDHQRSQTERQDFVESHLSPKTTSNVIPTNLTKNEKVESDVTDNTAIESSSSAESIKRNSQQPVSDERIEGIPSPQITTPALTLVATSSNATTSSKIELPNTSTEALEKAMQRIDHSKQVMKQEKKGEKGIVPLSEGLQLDVIANSCWITIKDGNNDILAQKIYFAGDKLHFNTKPPYDLVIGAPSNVKISYLGKEIPIKLDGKVARLRLPQKG</sequence>
<accession>A0A8E3S9D2</accession>
<dbReference type="Proteomes" id="UP000955338">
    <property type="component" value="Chromosome"/>
</dbReference>
<proteinExistence type="predicted"/>
<dbReference type="Pfam" id="PF13413">
    <property type="entry name" value="HTH_25"/>
    <property type="match status" value="1"/>
</dbReference>
<dbReference type="InterPro" id="IPR050400">
    <property type="entry name" value="Bact_Cytoskel_RodZ"/>
</dbReference>
<dbReference type="PANTHER" id="PTHR34475:SF1">
    <property type="entry name" value="CYTOSKELETON PROTEIN RODZ"/>
    <property type="match status" value="1"/>
</dbReference>
<organism evidence="3 4">
    <name type="scientific">Mergibacter septicus</name>
    <dbReference type="NCBI Taxonomy" id="221402"/>
    <lineage>
        <taxon>Bacteria</taxon>
        <taxon>Pseudomonadati</taxon>
        <taxon>Pseudomonadota</taxon>
        <taxon>Gammaproteobacteria</taxon>
        <taxon>Pasteurellales</taxon>
        <taxon>Pasteurellaceae</taxon>
        <taxon>Mergibacter</taxon>
    </lineage>
</organism>
<dbReference type="Gene3D" id="1.10.260.40">
    <property type="entry name" value="lambda repressor-like DNA-binding domains"/>
    <property type="match status" value="1"/>
</dbReference>
<keyword evidence="2" id="KW-0812">Transmembrane</keyword>
<name>A0A8E3S9D2_9PAST</name>
<dbReference type="Pfam" id="PF13464">
    <property type="entry name" value="RodZ_C"/>
    <property type="match status" value="1"/>
</dbReference>
<dbReference type="RefSeq" id="WP_261920044.1">
    <property type="nucleotide sequence ID" value="NZ_CP022011.1"/>
</dbReference>
<keyword evidence="4" id="KW-1185">Reference proteome</keyword>
<evidence type="ECO:0000313" key="4">
    <source>
        <dbReference type="Proteomes" id="UP000955338"/>
    </source>
</evidence>
<dbReference type="PANTHER" id="PTHR34475">
    <property type="match status" value="1"/>
</dbReference>
<dbReference type="CDD" id="cd00093">
    <property type="entry name" value="HTH_XRE"/>
    <property type="match status" value="1"/>
</dbReference>
<reference evidence="3" key="1">
    <citation type="submission" date="2017-06" db="EMBL/GenBank/DDBJ databases">
        <title>Genome sequencing of pathogenic and non-pathogenic strains within Bisgaard taxon 40.</title>
        <authorList>
            <person name="Ladner J.T."/>
            <person name="Lovett S.P."/>
            <person name="Koroleva G."/>
            <person name="Lorch J.M."/>
        </authorList>
    </citation>
    <scope>NUCLEOTIDE SEQUENCE</scope>
    <source>
        <strain evidence="3">27576-1-I1</strain>
    </source>
</reference>
<feature type="region of interest" description="Disordered" evidence="1">
    <location>
        <begin position="169"/>
        <end position="205"/>
    </location>
</feature>
<feature type="transmembrane region" description="Helical" evidence="2">
    <location>
        <begin position="110"/>
        <end position="131"/>
    </location>
</feature>
<dbReference type="SUPFAM" id="SSF47413">
    <property type="entry name" value="lambda repressor-like DNA-binding domains"/>
    <property type="match status" value="1"/>
</dbReference>
<dbReference type="AlphaFoldDB" id="A0A8E3S9D2"/>
<protein>
    <submittedName>
        <fullName evidence="3">Uncharacterized protein</fullName>
    </submittedName>
</protein>
<evidence type="ECO:0000313" key="3">
    <source>
        <dbReference type="EMBL" id="QDJ15452.1"/>
    </source>
</evidence>
<evidence type="ECO:0000256" key="2">
    <source>
        <dbReference type="SAM" id="Phobius"/>
    </source>
</evidence>
<keyword evidence="2" id="KW-0472">Membrane</keyword>
<dbReference type="PROSITE" id="PS50943">
    <property type="entry name" value="HTH_CROC1"/>
    <property type="match status" value="1"/>
</dbReference>
<dbReference type="InterPro" id="IPR025194">
    <property type="entry name" value="RodZ-like_C"/>
</dbReference>
<dbReference type="GO" id="GO:0003677">
    <property type="term" value="F:DNA binding"/>
    <property type="evidence" value="ECO:0007669"/>
    <property type="project" value="InterPro"/>
</dbReference>
<gene>
    <name evidence="3" type="ORF">CEP48_08470</name>
</gene>
<dbReference type="InterPro" id="IPR010982">
    <property type="entry name" value="Lambda_DNA-bd_dom_sf"/>
</dbReference>
<keyword evidence="2" id="KW-1133">Transmembrane helix</keyword>
<dbReference type="InterPro" id="IPR001387">
    <property type="entry name" value="Cro/C1-type_HTH"/>
</dbReference>